<dbReference type="Pfam" id="PF10613">
    <property type="entry name" value="Lig_chan-Glu_bd"/>
    <property type="match status" value="1"/>
</dbReference>
<keyword evidence="9" id="KW-0675">Receptor</keyword>
<evidence type="ECO:0000256" key="10">
    <source>
        <dbReference type="ARBA" id="ARBA00023180"/>
    </source>
</evidence>
<evidence type="ECO:0000256" key="2">
    <source>
        <dbReference type="ARBA" id="ARBA00022441"/>
    </source>
</evidence>
<reference evidence="15" key="1">
    <citation type="submission" date="2020-11" db="EMBL/GenBank/DDBJ databases">
        <authorList>
            <person name="Tran Van P."/>
        </authorList>
    </citation>
    <scope>NUCLEOTIDE SEQUENCE</scope>
</reference>
<dbReference type="InterPro" id="IPR019594">
    <property type="entry name" value="Glu/Gly-bd"/>
</dbReference>
<dbReference type="Gene3D" id="2.120.10.80">
    <property type="entry name" value="Kelch-type beta propeller"/>
    <property type="match status" value="1"/>
</dbReference>
<protein>
    <recommendedName>
        <fullName evidence="14">Ionotropic glutamate receptor L-glutamate and glycine-binding domain-containing protein</fullName>
    </recommendedName>
</protein>
<dbReference type="GO" id="GO:0015276">
    <property type="term" value="F:ligand-gated monoatomic ion channel activity"/>
    <property type="evidence" value="ECO:0007669"/>
    <property type="project" value="InterPro"/>
</dbReference>
<keyword evidence="5 13" id="KW-0812">Transmembrane</keyword>
<keyword evidence="11" id="KW-1071">Ligand-gated ion channel</keyword>
<evidence type="ECO:0000256" key="5">
    <source>
        <dbReference type="ARBA" id="ARBA00022692"/>
    </source>
</evidence>
<dbReference type="AlphaFoldDB" id="A0A7R9ACM8"/>
<dbReference type="EMBL" id="LR903295">
    <property type="protein sequence ID" value="CAD7251733.1"/>
    <property type="molecule type" value="Genomic_DNA"/>
</dbReference>
<keyword evidence="4" id="KW-1003">Cell membrane</keyword>
<evidence type="ECO:0000259" key="14">
    <source>
        <dbReference type="Pfam" id="PF10613"/>
    </source>
</evidence>
<sequence>MSVCGGRDRKKESRKRAFRFEVESRRWVRLGEMRHDSCLHVVGGTPNGNEHERLDLRTSRWEQLAELPRLRWNHALSSLKDELVLAGGYCDQVGETCFVYDRRSNSWREGPSMLFLISEGEDQDVVGRVSQSLTIFRSVEEIMMIKLAISKNDYFIALGSMEWTDEVLRALYRIRPQMRWTSKTLFVVRGSSRGRLRLFQRLNLENLFPDLLDDFQGKNIKVSAAHVPFFFNWAANGTMEDWTGFEGAALKAMAHHFNFRVIPTPEAKGHPRDTMITLFSSLIVFASLCIGEAKLELRIGRDMKDDVISQLIHRILDFSLESHQQLFLISEREDSDVLVSRDGLSRTTFSSVEDMERIKSASSRNDFYIILGSMEWAEEALRALYRIRPQMWWTSKALFVLEARPGVDWIQKAAGLMIPVTVARRIRPDMYGFYAVCLFCNGSHPGMQFIQTWRPGSKDISKNLFPDLLDDFHGKVFTVTSTPVRNFFNWSPGDTMKNWTGFEGEALKAMAHHFNFRVIPTLQKTGGTGNLVNGTWDGQIRMVLDGDAEFAVGKVSQTSIRYEYVDFMRFVMIETDSFITRKPQLLPYYTTVYRPFPVPIWILCGISIVVMGITLALFKRRSFKGLQVGNEIFNAYSIFVVKGVERLDREPERMRYIWTFWLVFCLFVSLMYNSLISSYIIYPGTTRPINTLEDAVQMTNLPFQIVLYNDVLVNTFRGSKNPTYQKVASRLKLVYPNNVVINLDSMFVDLRFQLELLIWRQRKANDPVWTELRLADENFLALPSAWPIRKYQPYKPKLDLFIQHLHDGGLFNKWMSDCVFSLGGYFPLKDVIDTPAEVDRISFGIVHVQGIFYALLFGLTLSVFAFILELLCSPKNREMVGRH</sequence>
<feature type="transmembrane region" description="Helical" evidence="13">
    <location>
        <begin position="850"/>
        <end position="872"/>
    </location>
</feature>
<dbReference type="InterPro" id="IPR052192">
    <property type="entry name" value="Insect_Ionotropic_Sensory_Rcpt"/>
</dbReference>
<dbReference type="PANTHER" id="PTHR42643:SF39">
    <property type="entry name" value="IONOTROPIC RECEPTOR 56A-RELATED"/>
    <property type="match status" value="1"/>
</dbReference>
<dbReference type="InterPro" id="IPR006652">
    <property type="entry name" value="Kelch_1"/>
</dbReference>
<organism evidence="15">
    <name type="scientific">Darwinula stevensoni</name>
    <dbReference type="NCBI Taxonomy" id="69355"/>
    <lineage>
        <taxon>Eukaryota</taxon>
        <taxon>Metazoa</taxon>
        <taxon>Ecdysozoa</taxon>
        <taxon>Arthropoda</taxon>
        <taxon>Crustacea</taxon>
        <taxon>Oligostraca</taxon>
        <taxon>Ostracoda</taxon>
        <taxon>Podocopa</taxon>
        <taxon>Podocopida</taxon>
        <taxon>Darwinulocopina</taxon>
        <taxon>Darwinuloidea</taxon>
        <taxon>Darwinulidae</taxon>
        <taxon>Darwinula</taxon>
    </lineage>
</organism>
<accession>A0A7R9ACM8</accession>
<evidence type="ECO:0000313" key="16">
    <source>
        <dbReference type="Proteomes" id="UP000677054"/>
    </source>
</evidence>
<evidence type="ECO:0000256" key="7">
    <source>
        <dbReference type="ARBA" id="ARBA00023065"/>
    </source>
</evidence>
<evidence type="ECO:0000256" key="12">
    <source>
        <dbReference type="ARBA" id="ARBA00023303"/>
    </source>
</evidence>
<dbReference type="GO" id="GO:0005886">
    <property type="term" value="C:plasma membrane"/>
    <property type="evidence" value="ECO:0007669"/>
    <property type="project" value="UniProtKB-SubCell"/>
</dbReference>
<keyword evidence="16" id="KW-1185">Reference proteome</keyword>
<evidence type="ECO:0000313" key="15">
    <source>
        <dbReference type="EMBL" id="CAD7251733.1"/>
    </source>
</evidence>
<keyword evidence="12" id="KW-0407">Ion channel</keyword>
<dbReference type="InterPro" id="IPR015915">
    <property type="entry name" value="Kelch-typ_b-propeller"/>
</dbReference>
<comment type="subcellular location">
    <subcellularLocation>
        <location evidence="1">Cell membrane</location>
        <topology evidence="1">Multi-pass membrane protein</topology>
    </subcellularLocation>
</comment>
<evidence type="ECO:0000256" key="1">
    <source>
        <dbReference type="ARBA" id="ARBA00004651"/>
    </source>
</evidence>
<dbReference type="PANTHER" id="PTHR42643">
    <property type="entry name" value="IONOTROPIC RECEPTOR 20A-RELATED"/>
    <property type="match status" value="1"/>
</dbReference>
<evidence type="ECO:0000256" key="4">
    <source>
        <dbReference type="ARBA" id="ARBA00022475"/>
    </source>
</evidence>
<dbReference type="Pfam" id="PF01344">
    <property type="entry name" value="Kelch_1"/>
    <property type="match status" value="1"/>
</dbReference>
<keyword evidence="2" id="KW-0880">Kelch repeat</keyword>
<evidence type="ECO:0000256" key="13">
    <source>
        <dbReference type="SAM" id="Phobius"/>
    </source>
</evidence>
<dbReference type="SUPFAM" id="SSF53850">
    <property type="entry name" value="Periplasmic binding protein-like II"/>
    <property type="match status" value="1"/>
</dbReference>
<dbReference type="Gene3D" id="3.40.190.10">
    <property type="entry name" value="Periplasmic binding protein-like II"/>
    <property type="match status" value="1"/>
</dbReference>
<name>A0A7R9ACM8_9CRUS</name>
<dbReference type="Proteomes" id="UP000677054">
    <property type="component" value="Unassembled WGS sequence"/>
</dbReference>
<feature type="transmembrane region" description="Helical" evidence="13">
    <location>
        <begin position="656"/>
        <end position="682"/>
    </location>
</feature>
<dbReference type="Gene3D" id="1.10.287.70">
    <property type="match status" value="1"/>
</dbReference>
<dbReference type="SUPFAM" id="SSF117281">
    <property type="entry name" value="Kelch motif"/>
    <property type="match status" value="1"/>
</dbReference>
<evidence type="ECO:0000256" key="3">
    <source>
        <dbReference type="ARBA" id="ARBA00022448"/>
    </source>
</evidence>
<gene>
    <name evidence="15" type="ORF">DSTB1V02_LOCUS11495</name>
</gene>
<evidence type="ECO:0000256" key="8">
    <source>
        <dbReference type="ARBA" id="ARBA00023136"/>
    </source>
</evidence>
<evidence type="ECO:0000256" key="6">
    <source>
        <dbReference type="ARBA" id="ARBA00022989"/>
    </source>
</evidence>
<keyword evidence="10" id="KW-0325">Glycoprotein</keyword>
<feature type="transmembrane region" description="Helical" evidence="13">
    <location>
        <begin position="598"/>
        <end position="618"/>
    </location>
</feature>
<keyword evidence="6 13" id="KW-1133">Transmembrane helix</keyword>
<evidence type="ECO:0000256" key="11">
    <source>
        <dbReference type="ARBA" id="ARBA00023286"/>
    </source>
</evidence>
<keyword evidence="3" id="KW-0813">Transport</keyword>
<proteinExistence type="predicted"/>
<evidence type="ECO:0000256" key="9">
    <source>
        <dbReference type="ARBA" id="ARBA00023170"/>
    </source>
</evidence>
<feature type="domain" description="Ionotropic glutamate receptor L-glutamate and glycine-binding" evidence="14">
    <location>
        <begin position="493"/>
        <end position="583"/>
    </location>
</feature>
<dbReference type="EMBL" id="CAJPEV010003778">
    <property type="protein sequence ID" value="CAG0900516.1"/>
    <property type="molecule type" value="Genomic_DNA"/>
</dbReference>
<dbReference type="OrthoDB" id="6424337at2759"/>
<keyword evidence="7" id="KW-0406">Ion transport</keyword>
<keyword evidence="8 13" id="KW-0472">Membrane</keyword>